<evidence type="ECO:0000313" key="3">
    <source>
        <dbReference type="Proteomes" id="UP000252107"/>
    </source>
</evidence>
<dbReference type="AlphaFoldDB" id="A0A367QT97"/>
<dbReference type="EMBL" id="LXQD01000306">
    <property type="protein sequence ID" value="RCJ26960.1"/>
    <property type="molecule type" value="Genomic_DNA"/>
</dbReference>
<reference evidence="2" key="1">
    <citation type="submission" date="2016-04" db="EMBL/GenBank/DDBJ databases">
        <authorList>
            <person name="Tabuchi Yagui T.R."/>
        </authorList>
    </citation>
    <scope>NUCLEOTIDE SEQUENCE [LARGE SCALE GENOMIC DNA]</scope>
    <source>
        <strain evidence="2">NIES-26</strain>
    </source>
</reference>
<proteinExistence type="predicted"/>
<dbReference type="SUPFAM" id="SSF140376">
    <property type="entry name" value="ChaB-like"/>
    <property type="match status" value="1"/>
</dbReference>
<sequence>MPYKQINDLPDSVKNNLPKHAQEIFQAAFNNAEEEYGEEERAFRVAWSAVKRDYEKGDDGHWHKKPEDITQYSSDKAEN</sequence>
<comment type="caution">
    <text evidence="2">The sequence shown here is derived from an EMBL/GenBank/DDBJ whole genome shotgun (WGS) entry which is preliminary data.</text>
</comment>
<evidence type="ECO:0000256" key="1">
    <source>
        <dbReference type="SAM" id="MobiDB-lite"/>
    </source>
</evidence>
<keyword evidence="3" id="KW-1185">Reference proteome</keyword>
<dbReference type="Pfam" id="PF06150">
    <property type="entry name" value="ChaB"/>
    <property type="match status" value="1"/>
</dbReference>
<dbReference type="InterPro" id="IPR037205">
    <property type="entry name" value="ChaB_sf"/>
</dbReference>
<dbReference type="InterPro" id="IPR009317">
    <property type="entry name" value="ChaB"/>
</dbReference>
<protein>
    <submittedName>
        <fullName evidence="2">Cation transporter</fullName>
    </submittedName>
</protein>
<name>A0A367QT97_9NOSO</name>
<feature type="compositionally biased region" description="Basic and acidic residues" evidence="1">
    <location>
        <begin position="55"/>
        <end position="68"/>
    </location>
</feature>
<evidence type="ECO:0000313" key="2">
    <source>
        <dbReference type="EMBL" id="RCJ26960.1"/>
    </source>
</evidence>
<feature type="region of interest" description="Disordered" evidence="1">
    <location>
        <begin position="55"/>
        <end position="79"/>
    </location>
</feature>
<dbReference type="Proteomes" id="UP000252107">
    <property type="component" value="Unassembled WGS sequence"/>
</dbReference>
<organism evidence="2 3">
    <name type="scientific">Nostoc minutum NIES-26</name>
    <dbReference type="NCBI Taxonomy" id="1844469"/>
    <lineage>
        <taxon>Bacteria</taxon>
        <taxon>Bacillati</taxon>
        <taxon>Cyanobacteriota</taxon>
        <taxon>Cyanophyceae</taxon>
        <taxon>Nostocales</taxon>
        <taxon>Nostocaceae</taxon>
        <taxon>Nostoc</taxon>
    </lineage>
</organism>
<accession>A0A367QT97</accession>
<dbReference type="Gene3D" id="1.10.1740.70">
    <property type="entry name" value="ChaB"/>
    <property type="match status" value="1"/>
</dbReference>
<feature type="compositionally biased region" description="Polar residues" evidence="1">
    <location>
        <begin position="70"/>
        <end position="79"/>
    </location>
</feature>
<gene>
    <name evidence="2" type="ORF">A6770_01955</name>
</gene>